<comment type="caution">
    <text evidence="1">The sequence shown here is derived from an EMBL/GenBank/DDBJ whole genome shotgun (WGS) entry which is preliminary data.</text>
</comment>
<organism evidence="1 2">
    <name type="scientific">Catharanthus roseus</name>
    <name type="common">Madagascar periwinkle</name>
    <name type="synonym">Vinca rosea</name>
    <dbReference type="NCBI Taxonomy" id="4058"/>
    <lineage>
        <taxon>Eukaryota</taxon>
        <taxon>Viridiplantae</taxon>
        <taxon>Streptophyta</taxon>
        <taxon>Embryophyta</taxon>
        <taxon>Tracheophyta</taxon>
        <taxon>Spermatophyta</taxon>
        <taxon>Magnoliopsida</taxon>
        <taxon>eudicotyledons</taxon>
        <taxon>Gunneridae</taxon>
        <taxon>Pentapetalae</taxon>
        <taxon>asterids</taxon>
        <taxon>lamiids</taxon>
        <taxon>Gentianales</taxon>
        <taxon>Apocynaceae</taxon>
        <taxon>Rauvolfioideae</taxon>
        <taxon>Vinceae</taxon>
        <taxon>Catharanthinae</taxon>
        <taxon>Catharanthus</taxon>
    </lineage>
</organism>
<name>A0ACC0AXA5_CATRO</name>
<accession>A0ACC0AXA5</accession>
<sequence>MAGRAAEIIDLEGNFKDTALQKFGKAWAKARNSYMVVSVIGSRSPGKSFLLNEVFKTHSPQTDRRHAHIKLNHFLGLNNRLCFQLSSSELKLGDFQIGDEIDRHATLFAVVVSDIVLINMDAAEVMVQYEQLKSVFEVVLHMSDSPNPALMFVLHGEPSSVKIVAFDSFDGEETDREKLMRLEGGMNSFIDPFTRKPLVPAVGLPYSLKRIWETIRRKENLNLSNVKDFVASEVCDEIIQAKLKQFRESQEFLQVQQAVTDGSSVGSDNSLSLIFQTCLSGYDIETSSLEHDLEKPLPVETDGSSKRNKLEKSLINELKINPNLYLEYIRSVVFYRFKAAALELVEEGFESSAVNCINSYLSEFDAKLAEEASIGVDNLEEFAPRIQLSASMQEIIETLRNEKLDAILKYCKDELDKTLRVEVIYSLRAGNSKSWSFIRKRVKKATEEAFRQYSARIIDMGIKTKKHKDKFLILKEYAHGIVDFEARNEAQNVLLYMHDRFLAKFQMDRGVPRAWREKENIPKITVEAYTWAARVLSVFAAVRLESKDNIESTLLRALVGSKKRDLKAGHLLAENTWKGVPAGRTIYTPLECLKLWKYLKDGPEEPPAATTTVPSGGDSSYGGLPEEPSFAYRLSMGSPREFIRSRQPNIRVQPRGTEYYIKDARKEQGDYKQSKMFRLRDVCIEPGLAYDA</sequence>
<keyword evidence="2" id="KW-1185">Reference proteome</keyword>
<dbReference type="Proteomes" id="UP001060085">
    <property type="component" value="Linkage Group LG04"/>
</dbReference>
<dbReference type="EMBL" id="CM044704">
    <property type="protein sequence ID" value="KAI5665500.1"/>
    <property type="molecule type" value="Genomic_DNA"/>
</dbReference>
<evidence type="ECO:0000313" key="2">
    <source>
        <dbReference type="Proteomes" id="UP001060085"/>
    </source>
</evidence>
<proteinExistence type="predicted"/>
<protein>
    <submittedName>
        <fullName evidence="1">Uncharacterized protein</fullName>
    </submittedName>
</protein>
<gene>
    <name evidence="1" type="ORF">M9H77_15353</name>
</gene>
<evidence type="ECO:0000313" key="1">
    <source>
        <dbReference type="EMBL" id="KAI5665500.1"/>
    </source>
</evidence>
<reference evidence="2" key="1">
    <citation type="journal article" date="2023" name="Nat. Plants">
        <title>Single-cell RNA sequencing provides a high-resolution roadmap for understanding the multicellular compartmentation of specialized metabolism.</title>
        <authorList>
            <person name="Sun S."/>
            <person name="Shen X."/>
            <person name="Li Y."/>
            <person name="Li Y."/>
            <person name="Wang S."/>
            <person name="Li R."/>
            <person name="Zhang H."/>
            <person name="Shen G."/>
            <person name="Guo B."/>
            <person name="Wei J."/>
            <person name="Xu J."/>
            <person name="St-Pierre B."/>
            <person name="Chen S."/>
            <person name="Sun C."/>
        </authorList>
    </citation>
    <scope>NUCLEOTIDE SEQUENCE [LARGE SCALE GENOMIC DNA]</scope>
</reference>